<dbReference type="Proteomes" id="UP000677228">
    <property type="component" value="Unassembled WGS sequence"/>
</dbReference>
<protein>
    <submittedName>
        <fullName evidence="2">Uncharacterized protein</fullName>
    </submittedName>
</protein>
<feature type="non-terminal residue" evidence="2">
    <location>
        <position position="93"/>
    </location>
</feature>
<organism evidence="2 4">
    <name type="scientific">Didymodactylos carnosus</name>
    <dbReference type="NCBI Taxonomy" id="1234261"/>
    <lineage>
        <taxon>Eukaryota</taxon>
        <taxon>Metazoa</taxon>
        <taxon>Spiralia</taxon>
        <taxon>Gnathifera</taxon>
        <taxon>Rotifera</taxon>
        <taxon>Eurotatoria</taxon>
        <taxon>Bdelloidea</taxon>
        <taxon>Philodinida</taxon>
        <taxon>Philodinidae</taxon>
        <taxon>Didymodactylos</taxon>
    </lineage>
</organism>
<dbReference type="EMBL" id="CAJNOK010065483">
    <property type="protein sequence ID" value="CAF1649294.1"/>
    <property type="molecule type" value="Genomic_DNA"/>
</dbReference>
<keyword evidence="1" id="KW-0175">Coiled coil</keyword>
<name>A0A8S2GBZ1_9BILA</name>
<comment type="caution">
    <text evidence="2">The sequence shown here is derived from an EMBL/GenBank/DDBJ whole genome shotgun (WGS) entry which is preliminary data.</text>
</comment>
<dbReference type="Proteomes" id="UP000682733">
    <property type="component" value="Unassembled WGS sequence"/>
</dbReference>
<evidence type="ECO:0000256" key="1">
    <source>
        <dbReference type="SAM" id="Coils"/>
    </source>
</evidence>
<proteinExistence type="predicted"/>
<feature type="coiled-coil region" evidence="1">
    <location>
        <begin position="35"/>
        <end position="62"/>
    </location>
</feature>
<reference evidence="2" key="1">
    <citation type="submission" date="2021-02" db="EMBL/GenBank/DDBJ databases">
        <authorList>
            <person name="Nowell W R."/>
        </authorList>
    </citation>
    <scope>NUCLEOTIDE SEQUENCE</scope>
</reference>
<gene>
    <name evidence="2" type="ORF">OVA965_LOCUS44733</name>
    <name evidence="3" type="ORF">TMI583_LOCUS47707</name>
</gene>
<dbReference type="AlphaFoldDB" id="A0A8S2GBZ1"/>
<dbReference type="EMBL" id="CAJOBA010093604">
    <property type="protein sequence ID" value="CAF4494547.1"/>
    <property type="molecule type" value="Genomic_DNA"/>
</dbReference>
<evidence type="ECO:0000313" key="4">
    <source>
        <dbReference type="Proteomes" id="UP000677228"/>
    </source>
</evidence>
<accession>A0A8S2GBZ1</accession>
<evidence type="ECO:0000313" key="2">
    <source>
        <dbReference type="EMBL" id="CAF1649294.1"/>
    </source>
</evidence>
<sequence>MTNVQFIPNASALMLVEKDVDKAIESVLEFYDTTNANIDSVIEQLQKTINDIKETCENQKCATTTAQSLNTNDVVASGLGNMLATTQCITRMK</sequence>
<evidence type="ECO:0000313" key="3">
    <source>
        <dbReference type="EMBL" id="CAF4494547.1"/>
    </source>
</evidence>